<feature type="transmembrane region" description="Helical" evidence="1">
    <location>
        <begin position="73"/>
        <end position="93"/>
    </location>
</feature>
<proteinExistence type="predicted"/>
<dbReference type="RefSeq" id="WP_191159583.1">
    <property type="nucleotide sequence ID" value="NZ_JACWMX010000001.1"/>
</dbReference>
<evidence type="ECO:0000313" key="3">
    <source>
        <dbReference type="EMBL" id="MBD1391544.1"/>
    </source>
</evidence>
<accession>A0A926NG95</accession>
<dbReference type="Proteomes" id="UP000619078">
    <property type="component" value="Unassembled WGS sequence"/>
</dbReference>
<dbReference type="InterPro" id="IPR050640">
    <property type="entry name" value="Bact_2-comp_sensor_kinase"/>
</dbReference>
<evidence type="ECO:0000259" key="2">
    <source>
        <dbReference type="Pfam" id="PF06580"/>
    </source>
</evidence>
<comment type="caution">
    <text evidence="3">The sequence shown here is derived from an EMBL/GenBank/DDBJ whole genome shotgun (WGS) entry which is preliminary data.</text>
</comment>
<dbReference type="Pfam" id="PF06580">
    <property type="entry name" value="His_kinase"/>
    <property type="match status" value="1"/>
</dbReference>
<keyword evidence="1" id="KW-1133">Transmembrane helix</keyword>
<dbReference type="PANTHER" id="PTHR34220">
    <property type="entry name" value="SENSOR HISTIDINE KINASE YPDA"/>
    <property type="match status" value="1"/>
</dbReference>
<sequence>MFKFKLSTTIIHITGWLLFLLLPVLFLNSGNKSGSALLLFSSPFYWLFAITYLALFYFNIWYAIPAFFLKGRYLIYGVLVLITFGGVFFLQPFDKLLVHNPRFQQQMEAAATRQDSVMQAAAQSRPRIALKGFDTVSLPFGPLPNQDLRMQEPIKKQFKLNPLWEHSKPVDIVSLVLFFIITALALSVRTVEQWRTTEQKVIKTESEKVTAELSFLKAQINPHFLFNTLNNIYTLSVMNSKHTSESIMKLSNIMRYVTDDVTRDFVPLNDDLKCIKDYIDLQKLRLGPKTIVTFNITGDTAGRQIVPLILMSFVENTFKYGISKKEQSEIVIDIKAEVGSIIFFCQNKIFNRQITERSGIGIANTKQRLQHLYAGKYMLNIREADEFFRVDLVLKDG</sequence>
<reference evidence="3" key="1">
    <citation type="submission" date="2020-09" db="EMBL/GenBank/DDBJ databases">
        <title>Novel species of Mucilaginibacter isolated from a glacier on the Tibetan Plateau.</title>
        <authorList>
            <person name="Liu Q."/>
            <person name="Xin Y.-H."/>
        </authorList>
    </citation>
    <scope>NUCLEOTIDE SEQUENCE</scope>
    <source>
        <strain evidence="3">ZB1P21</strain>
    </source>
</reference>
<gene>
    <name evidence="3" type="ORF">IDJ76_00405</name>
</gene>
<evidence type="ECO:0000313" key="4">
    <source>
        <dbReference type="Proteomes" id="UP000619078"/>
    </source>
</evidence>
<feature type="transmembrane region" description="Helical" evidence="1">
    <location>
        <begin position="44"/>
        <end position="64"/>
    </location>
</feature>
<dbReference type="InterPro" id="IPR010559">
    <property type="entry name" value="Sig_transdc_His_kin_internal"/>
</dbReference>
<organism evidence="3 4">
    <name type="scientific">Mucilaginibacter glaciei</name>
    <dbReference type="NCBI Taxonomy" id="2772109"/>
    <lineage>
        <taxon>Bacteria</taxon>
        <taxon>Pseudomonadati</taxon>
        <taxon>Bacteroidota</taxon>
        <taxon>Sphingobacteriia</taxon>
        <taxon>Sphingobacteriales</taxon>
        <taxon>Sphingobacteriaceae</taxon>
        <taxon>Mucilaginibacter</taxon>
    </lineage>
</organism>
<dbReference type="GO" id="GO:0016020">
    <property type="term" value="C:membrane"/>
    <property type="evidence" value="ECO:0007669"/>
    <property type="project" value="InterPro"/>
</dbReference>
<dbReference type="EMBL" id="JACWMX010000001">
    <property type="protein sequence ID" value="MBD1391544.1"/>
    <property type="molecule type" value="Genomic_DNA"/>
</dbReference>
<feature type="transmembrane region" description="Helical" evidence="1">
    <location>
        <begin position="172"/>
        <end position="191"/>
    </location>
</feature>
<keyword evidence="1" id="KW-0812">Transmembrane</keyword>
<keyword evidence="1" id="KW-0472">Membrane</keyword>
<dbReference type="PANTHER" id="PTHR34220:SF7">
    <property type="entry name" value="SENSOR HISTIDINE KINASE YPDA"/>
    <property type="match status" value="1"/>
</dbReference>
<evidence type="ECO:0000256" key="1">
    <source>
        <dbReference type="SAM" id="Phobius"/>
    </source>
</evidence>
<keyword evidence="4" id="KW-1185">Reference proteome</keyword>
<keyword evidence="3" id="KW-0418">Kinase</keyword>
<protein>
    <submittedName>
        <fullName evidence="3">Sensor histidine kinase</fullName>
    </submittedName>
</protein>
<name>A0A926NG95_9SPHI</name>
<keyword evidence="3" id="KW-0808">Transferase</keyword>
<feature type="domain" description="Signal transduction histidine kinase internal region" evidence="2">
    <location>
        <begin position="211"/>
        <end position="288"/>
    </location>
</feature>
<dbReference type="AlphaFoldDB" id="A0A926NG95"/>
<dbReference type="GO" id="GO:0000155">
    <property type="term" value="F:phosphorelay sensor kinase activity"/>
    <property type="evidence" value="ECO:0007669"/>
    <property type="project" value="InterPro"/>
</dbReference>